<dbReference type="EMBL" id="JABWRE020000001">
    <property type="protein sequence ID" value="MBV4535674.1"/>
    <property type="molecule type" value="Genomic_DNA"/>
</dbReference>
<evidence type="ECO:0000256" key="2">
    <source>
        <dbReference type="ARBA" id="ARBA00022475"/>
    </source>
</evidence>
<comment type="caution">
    <text evidence="7">The sequence shown here is derived from an EMBL/GenBank/DDBJ whole genome shotgun (WGS) entry which is preliminary data.</text>
</comment>
<organism evidence="7 8">
    <name type="scientific">Pseudomonas urmiensis</name>
    <dbReference type="NCBI Taxonomy" id="2745493"/>
    <lineage>
        <taxon>Bacteria</taxon>
        <taxon>Pseudomonadati</taxon>
        <taxon>Pseudomonadota</taxon>
        <taxon>Gammaproteobacteria</taxon>
        <taxon>Pseudomonadales</taxon>
        <taxon>Pseudomonadaceae</taxon>
        <taxon>Pseudomonas</taxon>
    </lineage>
</organism>
<feature type="transmembrane region" description="Helical" evidence="6">
    <location>
        <begin position="189"/>
        <end position="211"/>
    </location>
</feature>
<dbReference type="GO" id="GO:0005886">
    <property type="term" value="C:plasma membrane"/>
    <property type="evidence" value="ECO:0007669"/>
    <property type="project" value="UniProtKB-SubCell"/>
</dbReference>
<reference evidence="7" key="2">
    <citation type="submission" date="2021-06" db="EMBL/GenBank/DDBJ databases">
        <title>Updating the genus Pseudomonas: Description of 43 new species and partition of the Pseudomonas putida group.</title>
        <authorList>
            <person name="Girard L."/>
            <person name="Lood C."/>
            <person name="Vandamme P."/>
            <person name="Rokni-Zadeh H."/>
            <person name="Van Noort V."/>
            <person name="Hofte M."/>
            <person name="Lavigne R."/>
            <person name="De Mot R."/>
        </authorList>
    </citation>
    <scope>NUCLEOTIDE SEQUENCE</scope>
    <source>
        <strain evidence="7">SWRI10</strain>
    </source>
</reference>
<gene>
    <name evidence="7" type="ORF">HU737_006780</name>
</gene>
<protein>
    <recommendedName>
        <fullName evidence="9">MFS transporter</fullName>
    </recommendedName>
</protein>
<evidence type="ECO:0000313" key="8">
    <source>
        <dbReference type="Proteomes" id="UP000599879"/>
    </source>
</evidence>
<dbReference type="PANTHER" id="PTHR43124">
    <property type="entry name" value="PURINE EFFLUX PUMP PBUE"/>
    <property type="match status" value="1"/>
</dbReference>
<feature type="transmembrane region" description="Helical" evidence="6">
    <location>
        <begin position="105"/>
        <end position="123"/>
    </location>
</feature>
<dbReference type="Proteomes" id="UP000599879">
    <property type="component" value="Unassembled WGS sequence"/>
</dbReference>
<sequence length="218" mass="22607">MALMSLAIAGLLRKVMPELAPGPQEPLKNQIATLANRFFIADLLLSLAEFTAMFGAYTYLADMLVRSGAIAPAQVGWWLMGFGTVGLLGNNLASRLVDGHPVKANILFCLMLGAGAVSAVLFVGQLILFVASLVIWGVAHTALFPLGQIRVINAARNCKALAGTLNISACNSGIAAGAMLGGWTIDFSGITAAILAASVLIVLCAFATPAVERLRPAA</sequence>
<dbReference type="InterPro" id="IPR011701">
    <property type="entry name" value="MFS"/>
</dbReference>
<feature type="transmembrane region" description="Helical" evidence="6">
    <location>
        <begin position="129"/>
        <end position="149"/>
    </location>
</feature>
<name>A0A9E2T1A1_9PSED</name>
<dbReference type="InterPro" id="IPR036259">
    <property type="entry name" value="MFS_trans_sf"/>
</dbReference>
<keyword evidence="5 6" id="KW-0472">Membrane</keyword>
<keyword evidence="4 6" id="KW-1133">Transmembrane helix</keyword>
<evidence type="ECO:0000256" key="3">
    <source>
        <dbReference type="ARBA" id="ARBA00022692"/>
    </source>
</evidence>
<evidence type="ECO:0000256" key="1">
    <source>
        <dbReference type="ARBA" id="ARBA00004651"/>
    </source>
</evidence>
<proteinExistence type="predicted"/>
<dbReference type="PANTHER" id="PTHR43124:SF10">
    <property type="entry name" value="PURINE EFFLUX PUMP PBUE"/>
    <property type="match status" value="1"/>
</dbReference>
<dbReference type="SUPFAM" id="SSF103473">
    <property type="entry name" value="MFS general substrate transporter"/>
    <property type="match status" value="1"/>
</dbReference>
<accession>A0A9E2T1A1</accession>
<feature type="transmembrane region" description="Helical" evidence="6">
    <location>
        <begin position="161"/>
        <end position="183"/>
    </location>
</feature>
<dbReference type="Pfam" id="PF07690">
    <property type="entry name" value="MFS_1"/>
    <property type="match status" value="1"/>
</dbReference>
<dbReference type="AlphaFoldDB" id="A0A9E2T1A1"/>
<evidence type="ECO:0000256" key="5">
    <source>
        <dbReference type="ARBA" id="ARBA00023136"/>
    </source>
</evidence>
<keyword evidence="3 6" id="KW-0812">Transmembrane</keyword>
<evidence type="ECO:0000313" key="7">
    <source>
        <dbReference type="EMBL" id="MBV4535674.1"/>
    </source>
</evidence>
<evidence type="ECO:0000256" key="6">
    <source>
        <dbReference type="SAM" id="Phobius"/>
    </source>
</evidence>
<dbReference type="InterPro" id="IPR050189">
    <property type="entry name" value="MFS_Efflux_Transporters"/>
</dbReference>
<dbReference type="GO" id="GO:0022857">
    <property type="term" value="F:transmembrane transporter activity"/>
    <property type="evidence" value="ECO:0007669"/>
    <property type="project" value="InterPro"/>
</dbReference>
<feature type="transmembrane region" description="Helical" evidence="6">
    <location>
        <begin position="75"/>
        <end position="93"/>
    </location>
</feature>
<reference evidence="7" key="1">
    <citation type="journal article" date="2020" name="Microorganisms">
        <title>Reliable Identification of Environmental Pseudomonas Isolates Using the rpoD Gene.</title>
        <authorList>
            <consortium name="The Broad Institute Genome Sequencing Platform"/>
            <person name="Girard L."/>
            <person name="Lood C."/>
            <person name="Rokni-Zadeh H."/>
            <person name="van Noort V."/>
            <person name="Lavigne R."/>
            <person name="De Mot R."/>
        </authorList>
    </citation>
    <scope>NUCLEOTIDE SEQUENCE</scope>
    <source>
        <strain evidence="7">SWRI10</strain>
    </source>
</reference>
<feature type="transmembrane region" description="Helical" evidence="6">
    <location>
        <begin position="38"/>
        <end position="60"/>
    </location>
</feature>
<comment type="subcellular location">
    <subcellularLocation>
        <location evidence="1">Cell membrane</location>
        <topology evidence="1">Multi-pass membrane protein</topology>
    </subcellularLocation>
</comment>
<evidence type="ECO:0000256" key="4">
    <source>
        <dbReference type="ARBA" id="ARBA00022989"/>
    </source>
</evidence>
<evidence type="ECO:0008006" key="9">
    <source>
        <dbReference type="Google" id="ProtNLM"/>
    </source>
</evidence>
<dbReference type="Gene3D" id="1.20.1250.20">
    <property type="entry name" value="MFS general substrate transporter like domains"/>
    <property type="match status" value="1"/>
</dbReference>
<keyword evidence="2" id="KW-1003">Cell membrane</keyword>